<gene>
    <name evidence="2" type="ORF">EDD18DRAFT_1358868</name>
</gene>
<proteinExistence type="predicted"/>
<comment type="caution">
    <text evidence="2">The sequence shown here is derived from an EMBL/GenBank/DDBJ whole genome shotgun (WGS) entry which is preliminary data.</text>
</comment>
<dbReference type="Proteomes" id="UP001175228">
    <property type="component" value="Unassembled WGS sequence"/>
</dbReference>
<protein>
    <submittedName>
        <fullName evidence="2">Uncharacterized protein</fullName>
    </submittedName>
</protein>
<name>A0AA39PSU6_9AGAR</name>
<dbReference type="AlphaFoldDB" id="A0AA39PSU6"/>
<feature type="compositionally biased region" description="Polar residues" evidence="1">
    <location>
        <begin position="194"/>
        <end position="204"/>
    </location>
</feature>
<evidence type="ECO:0000313" key="2">
    <source>
        <dbReference type="EMBL" id="KAK0489903.1"/>
    </source>
</evidence>
<dbReference type="EMBL" id="JAUEPU010000035">
    <property type="protein sequence ID" value="KAK0489903.1"/>
    <property type="molecule type" value="Genomic_DNA"/>
</dbReference>
<organism evidence="2 3">
    <name type="scientific">Armillaria luteobubalina</name>
    <dbReference type="NCBI Taxonomy" id="153913"/>
    <lineage>
        <taxon>Eukaryota</taxon>
        <taxon>Fungi</taxon>
        <taxon>Dikarya</taxon>
        <taxon>Basidiomycota</taxon>
        <taxon>Agaricomycotina</taxon>
        <taxon>Agaricomycetes</taxon>
        <taxon>Agaricomycetidae</taxon>
        <taxon>Agaricales</taxon>
        <taxon>Marasmiineae</taxon>
        <taxon>Physalacriaceae</taxon>
        <taxon>Armillaria</taxon>
    </lineage>
</organism>
<feature type="compositionally biased region" description="Polar residues" evidence="1">
    <location>
        <begin position="178"/>
        <end position="187"/>
    </location>
</feature>
<feature type="region of interest" description="Disordered" evidence="1">
    <location>
        <begin position="144"/>
        <end position="252"/>
    </location>
</feature>
<evidence type="ECO:0000313" key="3">
    <source>
        <dbReference type="Proteomes" id="UP001175228"/>
    </source>
</evidence>
<evidence type="ECO:0000256" key="1">
    <source>
        <dbReference type="SAM" id="MobiDB-lite"/>
    </source>
</evidence>
<sequence>MNVTQECLPEIKESSSGYSEETITTAKKHAEWACKQFSVEQRNFLKSQLDPMLEAIVRETCRDIEEFSDRLFSEFLCKWPIPGLWEMNAVDRCLLLKELEKLASNEYTRRKNCSKSKQSYAKNREVILARQCEAYRANHLTRRKLTEEEQKARHAESSRRSYHKRKALQQAAEETVRTKQLSSSPLSNFEAENGSCSMSTSTDISLHDTDNCERPNSPAPSSPESISLIRFSPPSNGIQHSPSPTPSPVPASVGCSNPSWMTVAKYRCTTRNGREVRAPVKLWRWRAEQTLRKFKLELDGHSDVDYLEDMYCSFFCTYKRGGVGSHFLLEDADVLMEWFLDEVKPCLDAILDIRGIGHVFTEVQAIYQRISQVHSGIQELLSKILSGDGQSLVDLYQHKRLIFQSW</sequence>
<feature type="compositionally biased region" description="Basic and acidic residues" evidence="1">
    <location>
        <begin position="144"/>
        <end position="159"/>
    </location>
</feature>
<reference evidence="2" key="1">
    <citation type="submission" date="2023-06" db="EMBL/GenBank/DDBJ databases">
        <authorList>
            <consortium name="Lawrence Berkeley National Laboratory"/>
            <person name="Ahrendt S."/>
            <person name="Sahu N."/>
            <person name="Indic B."/>
            <person name="Wong-Bajracharya J."/>
            <person name="Merenyi Z."/>
            <person name="Ke H.-M."/>
            <person name="Monk M."/>
            <person name="Kocsube S."/>
            <person name="Drula E."/>
            <person name="Lipzen A."/>
            <person name="Balint B."/>
            <person name="Henrissat B."/>
            <person name="Andreopoulos B."/>
            <person name="Martin F.M."/>
            <person name="Harder C.B."/>
            <person name="Rigling D."/>
            <person name="Ford K.L."/>
            <person name="Foster G.D."/>
            <person name="Pangilinan J."/>
            <person name="Papanicolaou A."/>
            <person name="Barry K."/>
            <person name="LaButti K."/>
            <person name="Viragh M."/>
            <person name="Koriabine M."/>
            <person name="Yan M."/>
            <person name="Riley R."/>
            <person name="Champramary S."/>
            <person name="Plett K.L."/>
            <person name="Tsai I.J."/>
            <person name="Slot J."/>
            <person name="Sipos G."/>
            <person name="Plett J."/>
            <person name="Nagy L.G."/>
            <person name="Grigoriev I.V."/>
        </authorList>
    </citation>
    <scope>NUCLEOTIDE SEQUENCE</scope>
    <source>
        <strain evidence="2">HWK02</strain>
    </source>
</reference>
<keyword evidence="3" id="KW-1185">Reference proteome</keyword>
<accession>A0AA39PSU6</accession>